<evidence type="ECO:0000313" key="2">
    <source>
        <dbReference type="EMBL" id="SDN01253.1"/>
    </source>
</evidence>
<evidence type="ECO:0000313" key="3">
    <source>
        <dbReference type="Proteomes" id="UP000199334"/>
    </source>
</evidence>
<dbReference type="STRING" id="237069.SAMN05216498_1143"/>
<dbReference type="Pfam" id="PF19610">
    <property type="entry name" value="DUF6115"/>
    <property type="match status" value="1"/>
</dbReference>
<dbReference type="Proteomes" id="UP000199334">
    <property type="component" value="Unassembled WGS sequence"/>
</dbReference>
<dbReference type="AlphaFoldDB" id="A0A1G9XYA5"/>
<sequence length="164" mass="19172">MESILLLFSLILHGITFVVIFLLYQKIKQASEGERNFEQRVQEIEDLFSSYLLEIKDENKAFVEKVSEIDQNPKVHKTLQFQGDSATENQDTVQLSQNYTKPHKQSLFQPELVKVKDHVEQPSLHSKIMHLYENGYTTEDIAKKLNKGKTEVELIVKFNQKMHH</sequence>
<keyword evidence="1" id="KW-0472">Membrane</keyword>
<evidence type="ECO:0008006" key="4">
    <source>
        <dbReference type="Google" id="ProtNLM"/>
    </source>
</evidence>
<dbReference type="EMBL" id="FNIG01000002">
    <property type="protein sequence ID" value="SDN01253.1"/>
    <property type="molecule type" value="Genomic_DNA"/>
</dbReference>
<dbReference type="OrthoDB" id="1708317at2"/>
<dbReference type="InterPro" id="IPR046118">
    <property type="entry name" value="DUF6115"/>
</dbReference>
<keyword evidence="1" id="KW-0812">Transmembrane</keyword>
<dbReference type="RefSeq" id="WP_093855644.1">
    <property type="nucleotide sequence ID" value="NZ_BJVZ01000001.1"/>
</dbReference>
<feature type="transmembrane region" description="Helical" evidence="1">
    <location>
        <begin position="6"/>
        <end position="24"/>
    </location>
</feature>
<accession>A0A1G9XYA5</accession>
<organism evidence="2 3">
    <name type="scientific">Tenuibacillus multivorans</name>
    <dbReference type="NCBI Taxonomy" id="237069"/>
    <lineage>
        <taxon>Bacteria</taxon>
        <taxon>Bacillati</taxon>
        <taxon>Bacillota</taxon>
        <taxon>Bacilli</taxon>
        <taxon>Bacillales</taxon>
        <taxon>Bacillaceae</taxon>
        <taxon>Tenuibacillus</taxon>
    </lineage>
</organism>
<protein>
    <recommendedName>
        <fullName evidence="4">Swarming motility protein SwrB</fullName>
    </recommendedName>
</protein>
<proteinExistence type="predicted"/>
<name>A0A1G9XYA5_9BACI</name>
<reference evidence="2 3" key="1">
    <citation type="submission" date="2016-10" db="EMBL/GenBank/DDBJ databases">
        <authorList>
            <person name="de Groot N.N."/>
        </authorList>
    </citation>
    <scope>NUCLEOTIDE SEQUENCE [LARGE SCALE GENOMIC DNA]</scope>
    <source>
        <strain evidence="2 3">CGMCC 1.3442</strain>
    </source>
</reference>
<keyword evidence="1" id="KW-1133">Transmembrane helix</keyword>
<evidence type="ECO:0000256" key="1">
    <source>
        <dbReference type="SAM" id="Phobius"/>
    </source>
</evidence>
<keyword evidence="3" id="KW-1185">Reference proteome</keyword>
<gene>
    <name evidence="2" type="ORF">SAMN05216498_1143</name>
</gene>